<evidence type="ECO:0000313" key="2">
    <source>
        <dbReference type="EMBL" id="KAJ7359131.1"/>
    </source>
</evidence>
<name>A0AAD7F0H6_9AGAR</name>
<sequence length="187" mass="21004">MAQRWSSVEQSPRKALRQTTSGCSMNRNKFPSPLPQSDPGTLTPSEVGEHPRTDTGGSFHTRSSTMLLAKLSERPPSLILCMSEMGGAWLRRKIRDILSPDTRPKLKAFYDEMRTNAVFVFTWKSASADDIASATSNLDILEACRNTLGHPKILEKDPVWFLLGTKTVPDGYDYEFEDYKLPVMFAD</sequence>
<organism evidence="2 3">
    <name type="scientific">Mycena albidolilacea</name>
    <dbReference type="NCBI Taxonomy" id="1033008"/>
    <lineage>
        <taxon>Eukaryota</taxon>
        <taxon>Fungi</taxon>
        <taxon>Dikarya</taxon>
        <taxon>Basidiomycota</taxon>
        <taxon>Agaricomycotina</taxon>
        <taxon>Agaricomycetes</taxon>
        <taxon>Agaricomycetidae</taxon>
        <taxon>Agaricales</taxon>
        <taxon>Marasmiineae</taxon>
        <taxon>Mycenaceae</taxon>
        <taxon>Mycena</taxon>
    </lineage>
</organism>
<proteinExistence type="predicted"/>
<evidence type="ECO:0000256" key="1">
    <source>
        <dbReference type="SAM" id="MobiDB-lite"/>
    </source>
</evidence>
<feature type="region of interest" description="Disordered" evidence="1">
    <location>
        <begin position="1"/>
        <end position="61"/>
    </location>
</feature>
<evidence type="ECO:0000313" key="3">
    <source>
        <dbReference type="Proteomes" id="UP001218218"/>
    </source>
</evidence>
<feature type="compositionally biased region" description="Polar residues" evidence="1">
    <location>
        <begin position="17"/>
        <end position="29"/>
    </location>
</feature>
<dbReference type="Proteomes" id="UP001218218">
    <property type="component" value="Unassembled WGS sequence"/>
</dbReference>
<gene>
    <name evidence="2" type="ORF">DFH08DRAFT_1074694</name>
</gene>
<reference evidence="2" key="1">
    <citation type="submission" date="2023-03" db="EMBL/GenBank/DDBJ databases">
        <title>Massive genome expansion in bonnet fungi (Mycena s.s.) driven by repeated elements and novel gene families across ecological guilds.</title>
        <authorList>
            <consortium name="Lawrence Berkeley National Laboratory"/>
            <person name="Harder C.B."/>
            <person name="Miyauchi S."/>
            <person name="Viragh M."/>
            <person name="Kuo A."/>
            <person name="Thoen E."/>
            <person name="Andreopoulos B."/>
            <person name="Lu D."/>
            <person name="Skrede I."/>
            <person name="Drula E."/>
            <person name="Henrissat B."/>
            <person name="Morin E."/>
            <person name="Kohler A."/>
            <person name="Barry K."/>
            <person name="LaButti K."/>
            <person name="Morin E."/>
            <person name="Salamov A."/>
            <person name="Lipzen A."/>
            <person name="Mereny Z."/>
            <person name="Hegedus B."/>
            <person name="Baldrian P."/>
            <person name="Stursova M."/>
            <person name="Weitz H."/>
            <person name="Taylor A."/>
            <person name="Grigoriev I.V."/>
            <person name="Nagy L.G."/>
            <person name="Martin F."/>
            <person name="Kauserud H."/>
        </authorList>
    </citation>
    <scope>NUCLEOTIDE SEQUENCE</scope>
    <source>
        <strain evidence="2">CBHHK002</strain>
    </source>
</reference>
<accession>A0AAD7F0H6</accession>
<protein>
    <submittedName>
        <fullName evidence="2">Uncharacterized protein</fullName>
    </submittedName>
</protein>
<dbReference type="AlphaFoldDB" id="A0AAD7F0H6"/>
<dbReference type="EMBL" id="JARIHO010000006">
    <property type="protein sequence ID" value="KAJ7359131.1"/>
    <property type="molecule type" value="Genomic_DNA"/>
</dbReference>
<comment type="caution">
    <text evidence="2">The sequence shown here is derived from an EMBL/GenBank/DDBJ whole genome shotgun (WGS) entry which is preliminary data.</text>
</comment>
<keyword evidence="3" id="KW-1185">Reference proteome</keyword>
<feature type="compositionally biased region" description="Polar residues" evidence="1">
    <location>
        <begin position="1"/>
        <end position="10"/>
    </location>
</feature>